<feature type="signal peptide" evidence="1">
    <location>
        <begin position="1"/>
        <end position="18"/>
    </location>
</feature>
<proteinExistence type="predicted"/>
<evidence type="ECO:0000313" key="2">
    <source>
        <dbReference type="EMBL" id="KAJ1915787.1"/>
    </source>
</evidence>
<keyword evidence="1" id="KW-0732">Signal</keyword>
<dbReference type="Proteomes" id="UP001150538">
    <property type="component" value="Unassembled WGS sequence"/>
</dbReference>
<organism evidence="2 3">
    <name type="scientific">Mycoemilia scoparia</name>
    <dbReference type="NCBI Taxonomy" id="417184"/>
    <lineage>
        <taxon>Eukaryota</taxon>
        <taxon>Fungi</taxon>
        <taxon>Fungi incertae sedis</taxon>
        <taxon>Zoopagomycota</taxon>
        <taxon>Kickxellomycotina</taxon>
        <taxon>Kickxellomycetes</taxon>
        <taxon>Kickxellales</taxon>
        <taxon>Kickxellaceae</taxon>
        <taxon>Mycoemilia</taxon>
    </lineage>
</organism>
<gene>
    <name evidence="2" type="ORF">H4219_004136</name>
</gene>
<reference evidence="2" key="1">
    <citation type="submission" date="2022-07" db="EMBL/GenBank/DDBJ databases">
        <title>Phylogenomic reconstructions and comparative analyses of Kickxellomycotina fungi.</title>
        <authorList>
            <person name="Reynolds N.K."/>
            <person name="Stajich J.E."/>
            <person name="Barry K."/>
            <person name="Grigoriev I.V."/>
            <person name="Crous P."/>
            <person name="Smith M.E."/>
        </authorList>
    </citation>
    <scope>NUCLEOTIDE SEQUENCE</scope>
    <source>
        <strain evidence="2">NBRC 100468</strain>
    </source>
</reference>
<dbReference type="EMBL" id="JANBPU010000130">
    <property type="protein sequence ID" value="KAJ1915787.1"/>
    <property type="molecule type" value="Genomic_DNA"/>
</dbReference>
<comment type="caution">
    <text evidence="2">The sequence shown here is derived from an EMBL/GenBank/DDBJ whole genome shotgun (WGS) entry which is preliminary data.</text>
</comment>
<sequence>MKLSILSFASVLVASVAALPLFGNNGDLDLGHVLTGNPVQLNIQGPNRRDVPVVSGVLANVLGNDLVGSVLAKLSNLPLNVDLNQILDSNETLKGLKPILVTVLGDFNLDIKAFIKIIATITEPNDPNANLVQQIVGKIRALVYAPTRVNLHMKQTKDGQGIVPGLVGPVDADASVTPSVSVEI</sequence>
<name>A0A9W7ZT60_9FUNG</name>
<evidence type="ECO:0000256" key="1">
    <source>
        <dbReference type="SAM" id="SignalP"/>
    </source>
</evidence>
<keyword evidence="3" id="KW-1185">Reference proteome</keyword>
<dbReference type="OrthoDB" id="5745680at2759"/>
<accession>A0A9W7ZT60</accession>
<feature type="chain" id="PRO_5040846216" evidence="1">
    <location>
        <begin position="19"/>
        <end position="184"/>
    </location>
</feature>
<protein>
    <submittedName>
        <fullName evidence="2">Uncharacterized protein</fullName>
    </submittedName>
</protein>
<evidence type="ECO:0000313" key="3">
    <source>
        <dbReference type="Proteomes" id="UP001150538"/>
    </source>
</evidence>
<dbReference type="AlphaFoldDB" id="A0A9W7ZT60"/>